<evidence type="ECO:0000256" key="1">
    <source>
        <dbReference type="SAM" id="MobiDB-lite"/>
    </source>
</evidence>
<dbReference type="Proteomes" id="UP000814176">
    <property type="component" value="Unassembled WGS sequence"/>
</dbReference>
<proteinExistence type="predicted"/>
<feature type="region of interest" description="Disordered" evidence="1">
    <location>
        <begin position="11"/>
        <end position="43"/>
    </location>
</feature>
<evidence type="ECO:0000313" key="2">
    <source>
        <dbReference type="EMBL" id="KAH9834768.1"/>
    </source>
</evidence>
<evidence type="ECO:0000313" key="3">
    <source>
        <dbReference type="Proteomes" id="UP000814176"/>
    </source>
</evidence>
<reference evidence="2 3" key="1">
    <citation type="journal article" date="2021" name="Environ. Microbiol.">
        <title>Gene family expansions and transcriptome signatures uncover fungal adaptations to wood decay.</title>
        <authorList>
            <person name="Hage H."/>
            <person name="Miyauchi S."/>
            <person name="Viragh M."/>
            <person name="Drula E."/>
            <person name="Min B."/>
            <person name="Chaduli D."/>
            <person name="Navarro D."/>
            <person name="Favel A."/>
            <person name="Norest M."/>
            <person name="Lesage-Meessen L."/>
            <person name="Balint B."/>
            <person name="Merenyi Z."/>
            <person name="de Eugenio L."/>
            <person name="Morin E."/>
            <person name="Martinez A.T."/>
            <person name="Baldrian P."/>
            <person name="Stursova M."/>
            <person name="Martinez M.J."/>
            <person name="Novotny C."/>
            <person name="Magnuson J.K."/>
            <person name="Spatafora J.W."/>
            <person name="Maurice S."/>
            <person name="Pangilinan J."/>
            <person name="Andreopoulos W."/>
            <person name="LaButti K."/>
            <person name="Hundley H."/>
            <person name="Na H."/>
            <person name="Kuo A."/>
            <person name="Barry K."/>
            <person name="Lipzen A."/>
            <person name="Henrissat B."/>
            <person name="Riley R."/>
            <person name="Ahrendt S."/>
            <person name="Nagy L.G."/>
            <person name="Grigoriev I.V."/>
            <person name="Martin F."/>
            <person name="Rosso M.N."/>
        </authorList>
    </citation>
    <scope>NUCLEOTIDE SEQUENCE [LARGE SCALE GENOMIC DNA]</scope>
    <source>
        <strain evidence="2 3">CIRM-BRFM 1785</strain>
    </source>
</reference>
<dbReference type="RefSeq" id="XP_047777254.1">
    <property type="nucleotide sequence ID" value="XM_047924185.1"/>
</dbReference>
<organism evidence="2 3">
    <name type="scientific">Rhodofomes roseus</name>
    <dbReference type="NCBI Taxonomy" id="34475"/>
    <lineage>
        <taxon>Eukaryota</taxon>
        <taxon>Fungi</taxon>
        <taxon>Dikarya</taxon>
        <taxon>Basidiomycota</taxon>
        <taxon>Agaricomycotina</taxon>
        <taxon>Agaricomycetes</taxon>
        <taxon>Polyporales</taxon>
        <taxon>Rhodofomes</taxon>
    </lineage>
</organism>
<feature type="region of interest" description="Disordered" evidence="1">
    <location>
        <begin position="70"/>
        <end position="105"/>
    </location>
</feature>
<accession>A0ABQ8KB87</accession>
<comment type="caution">
    <text evidence="2">The sequence shown here is derived from an EMBL/GenBank/DDBJ whole genome shotgun (WGS) entry which is preliminary data.</text>
</comment>
<dbReference type="EMBL" id="JADCUA010000014">
    <property type="protein sequence ID" value="KAH9834768.1"/>
    <property type="molecule type" value="Genomic_DNA"/>
</dbReference>
<name>A0ABQ8KB87_9APHY</name>
<feature type="compositionally biased region" description="Polar residues" evidence="1">
    <location>
        <begin position="94"/>
        <end position="105"/>
    </location>
</feature>
<feature type="compositionally biased region" description="Polar residues" evidence="1">
    <location>
        <begin position="29"/>
        <end position="42"/>
    </location>
</feature>
<protein>
    <submittedName>
        <fullName evidence="2">Uncharacterized protein</fullName>
    </submittedName>
</protein>
<sequence length="236" mass="26259">MASCTPARCLSLSADPDDSPDAAQRLVASRSTPVTYESSSPASLGDIYSLKQSVKRTYLRILAPVLPPQAMKKFRKTTSQPTSGRSSRHDGGSLTPSEATGNTSQGLRWRPCIINNVGVDGLEIFPMTTYDNSAFDKLSQLHRLFSIAVYPDDDHPAHIHTDPEWAGKKSQWVIAYAYQVDEPAQKCRWKNAWTPTGAENQTYTVNTNHRVTPDETFDPSSERSIKLTKSFSRYFV</sequence>
<dbReference type="GeneID" id="72004917"/>
<gene>
    <name evidence="2" type="ORF">C8Q71DRAFT_766299</name>
</gene>
<keyword evidence="3" id="KW-1185">Reference proteome</keyword>